<dbReference type="Proteomes" id="UP000001449">
    <property type="component" value="Chromosome 5"/>
</dbReference>
<dbReference type="InterPro" id="IPR007174">
    <property type="entry name" value="Las1"/>
</dbReference>
<dbReference type="PANTHER" id="PTHR15002:SF0">
    <property type="entry name" value="RIBOSOMAL BIOGENESIS PROTEIN LAS1L"/>
    <property type="match status" value="1"/>
</dbReference>
<dbReference type="GeneID" id="7445218"/>
<feature type="compositionally biased region" description="Basic residues" evidence="1">
    <location>
        <begin position="32"/>
        <end position="42"/>
    </location>
</feature>
<feature type="compositionally biased region" description="Polar residues" evidence="1">
    <location>
        <begin position="454"/>
        <end position="463"/>
    </location>
</feature>
<dbReference type="RefSeq" id="XP_002290380.1">
    <property type="nucleotide sequence ID" value="XM_002290344.1"/>
</dbReference>
<dbReference type="AlphaFoldDB" id="B8C3J7"/>
<dbReference type="InParanoid" id="B8C3J7"/>
<dbReference type="KEGG" id="tps:THAPSDRAFT_5666"/>
<evidence type="ECO:0000313" key="2">
    <source>
        <dbReference type="EMBL" id="EED92132.1"/>
    </source>
</evidence>
<gene>
    <name evidence="2" type="ORF">THAPSDRAFT_5666</name>
</gene>
<feature type="region of interest" description="Disordered" evidence="1">
    <location>
        <begin position="369"/>
        <end position="495"/>
    </location>
</feature>
<sequence>MSSNPSPPASSTHQPSPMNASTSASASAPPTYKKKNKKKRKKSSVDSNSTLTDTNAILHSKLSLKKRLFLKKSAKQTPWYDTNELSETGRGLLLALKLFPSPHAVEAPVHDDLDPTQTIEGLTQEEYLQLQSALRRVALWRGRCGRGGRLSHAVDMTAGLAGILLTDAERESALSLAATVAGSFAHLDYKSTTQQPIPNNNTSLYQLRNTYSTLLLRSVNGLADTYRHQRKSALLSVSHCCALAGLPLWIVDVRHDASHNELPSLGVCRIGALESLRFWKRRYWDLLQEKVWGDIKESDAGGTQVRVEESGDGEQEGGICTLAMDCLVRYQKAAMLEAAERAKLRDHQLEKREKRQLLSWEQRRQLQKEEAVAESDEAKKSDVHKSQTDYAAEDEIILLPSNDEENTTLDAKGSRDPSKGNETQSYSNPWSILDDDKPKKKRKKKASAKVDVLSKNNAPTDNVNMEEAQLDDASAQIEASSENEPRPLDDTDKSIPTKRDCAAEFIRTIPIDIAFSSALRFLIWGRPNSQGPALLTLSTETNNECQTEEDLEATFEDIRLMYDTFLVAMASSYPGFVSALLVHLIDAILSFDIERHSHQHDQQLVDQIDRNIRCLTMWVYYILSREFHMHFDTSAAIYEYASATSQNKDTVDLKKKGRKKWTLTEQSFMQSPLSYNLLHGLGMPLNSVCDRLMLRLHDTSASTEENTTTSEKSLEELHSFLEEVLGRDRVICMGLQTKNNKGLESTEAKDEQVALSLEEIEAMVSGGGRNNDTATSASLRVTDLNSFNLHPWTLCKSWDCCAIGSMPGFPS</sequence>
<evidence type="ECO:0000256" key="1">
    <source>
        <dbReference type="SAM" id="MobiDB-lite"/>
    </source>
</evidence>
<dbReference type="GO" id="GO:0090730">
    <property type="term" value="C:Las1 complex"/>
    <property type="evidence" value="ECO:0007669"/>
    <property type="project" value="InterPro"/>
</dbReference>
<protein>
    <submittedName>
        <fullName evidence="2">Uncharacterized protein</fullName>
    </submittedName>
</protein>
<reference evidence="2 3" key="1">
    <citation type="journal article" date="2004" name="Science">
        <title>The genome of the diatom Thalassiosira pseudonana: ecology, evolution, and metabolism.</title>
        <authorList>
            <person name="Armbrust E.V."/>
            <person name="Berges J.A."/>
            <person name="Bowler C."/>
            <person name="Green B.R."/>
            <person name="Martinez D."/>
            <person name="Putnam N.H."/>
            <person name="Zhou S."/>
            <person name="Allen A.E."/>
            <person name="Apt K.E."/>
            <person name="Bechner M."/>
            <person name="Brzezinski M.A."/>
            <person name="Chaal B.K."/>
            <person name="Chiovitti A."/>
            <person name="Davis A.K."/>
            <person name="Demarest M.S."/>
            <person name="Detter J.C."/>
            <person name="Glavina T."/>
            <person name="Goodstein D."/>
            <person name="Hadi M.Z."/>
            <person name="Hellsten U."/>
            <person name="Hildebrand M."/>
            <person name="Jenkins B.D."/>
            <person name="Jurka J."/>
            <person name="Kapitonov V.V."/>
            <person name="Kroger N."/>
            <person name="Lau W.W."/>
            <person name="Lane T.W."/>
            <person name="Larimer F.W."/>
            <person name="Lippmeier J.C."/>
            <person name="Lucas S."/>
            <person name="Medina M."/>
            <person name="Montsant A."/>
            <person name="Obornik M."/>
            <person name="Parker M.S."/>
            <person name="Palenik B."/>
            <person name="Pazour G.J."/>
            <person name="Richardson P.M."/>
            <person name="Rynearson T.A."/>
            <person name="Saito M.A."/>
            <person name="Schwartz D.C."/>
            <person name="Thamatrakoln K."/>
            <person name="Valentin K."/>
            <person name="Vardi A."/>
            <person name="Wilkerson F.P."/>
            <person name="Rokhsar D.S."/>
        </authorList>
    </citation>
    <scope>NUCLEOTIDE SEQUENCE [LARGE SCALE GENOMIC DNA]</scope>
    <source>
        <strain evidence="2 3">CCMP1335</strain>
    </source>
</reference>
<organism evidence="2 3">
    <name type="scientific">Thalassiosira pseudonana</name>
    <name type="common">Marine diatom</name>
    <name type="synonym">Cyclotella nana</name>
    <dbReference type="NCBI Taxonomy" id="35128"/>
    <lineage>
        <taxon>Eukaryota</taxon>
        <taxon>Sar</taxon>
        <taxon>Stramenopiles</taxon>
        <taxon>Ochrophyta</taxon>
        <taxon>Bacillariophyta</taxon>
        <taxon>Coscinodiscophyceae</taxon>
        <taxon>Thalassiosirophycidae</taxon>
        <taxon>Thalassiosirales</taxon>
        <taxon>Thalassiosiraceae</taxon>
        <taxon>Thalassiosira</taxon>
    </lineage>
</organism>
<dbReference type="GO" id="GO:0005634">
    <property type="term" value="C:nucleus"/>
    <property type="evidence" value="ECO:0000318"/>
    <property type="project" value="GO_Central"/>
</dbReference>
<dbReference type="EMBL" id="CM000642">
    <property type="protein sequence ID" value="EED92132.1"/>
    <property type="molecule type" value="Genomic_DNA"/>
</dbReference>
<dbReference type="PANTHER" id="PTHR15002">
    <property type="entry name" value="RIBOSOMAL BIOGENESIS PROTEIN LAS1L"/>
    <property type="match status" value="1"/>
</dbReference>
<evidence type="ECO:0000313" key="3">
    <source>
        <dbReference type="Proteomes" id="UP000001449"/>
    </source>
</evidence>
<dbReference type="Pfam" id="PF04031">
    <property type="entry name" value="Las1"/>
    <property type="match status" value="1"/>
</dbReference>
<feature type="compositionally biased region" description="Polar residues" evidence="1">
    <location>
        <begin position="420"/>
        <end position="430"/>
    </location>
</feature>
<dbReference type="HOGENOM" id="CLU_348004_0_0_1"/>
<feature type="compositionally biased region" description="Low complexity" evidence="1">
    <location>
        <begin position="15"/>
        <end position="30"/>
    </location>
</feature>
<dbReference type="GO" id="GO:0004519">
    <property type="term" value="F:endonuclease activity"/>
    <property type="evidence" value="ECO:0007669"/>
    <property type="project" value="InterPro"/>
</dbReference>
<dbReference type="eggNOG" id="KOG2425">
    <property type="taxonomic scope" value="Eukaryota"/>
</dbReference>
<reference evidence="2 3" key="2">
    <citation type="journal article" date="2008" name="Nature">
        <title>The Phaeodactylum genome reveals the evolutionary history of diatom genomes.</title>
        <authorList>
            <person name="Bowler C."/>
            <person name="Allen A.E."/>
            <person name="Badger J.H."/>
            <person name="Grimwood J."/>
            <person name="Jabbari K."/>
            <person name="Kuo A."/>
            <person name="Maheswari U."/>
            <person name="Martens C."/>
            <person name="Maumus F."/>
            <person name="Otillar R.P."/>
            <person name="Rayko E."/>
            <person name="Salamov A."/>
            <person name="Vandepoele K."/>
            <person name="Beszteri B."/>
            <person name="Gruber A."/>
            <person name="Heijde M."/>
            <person name="Katinka M."/>
            <person name="Mock T."/>
            <person name="Valentin K."/>
            <person name="Verret F."/>
            <person name="Berges J.A."/>
            <person name="Brownlee C."/>
            <person name="Cadoret J.P."/>
            <person name="Chiovitti A."/>
            <person name="Choi C.J."/>
            <person name="Coesel S."/>
            <person name="De Martino A."/>
            <person name="Detter J.C."/>
            <person name="Durkin C."/>
            <person name="Falciatore A."/>
            <person name="Fournet J."/>
            <person name="Haruta M."/>
            <person name="Huysman M.J."/>
            <person name="Jenkins B.D."/>
            <person name="Jiroutova K."/>
            <person name="Jorgensen R.E."/>
            <person name="Joubert Y."/>
            <person name="Kaplan A."/>
            <person name="Kroger N."/>
            <person name="Kroth P.G."/>
            <person name="La Roche J."/>
            <person name="Lindquist E."/>
            <person name="Lommer M."/>
            <person name="Martin-Jezequel V."/>
            <person name="Lopez P.J."/>
            <person name="Lucas S."/>
            <person name="Mangogna M."/>
            <person name="McGinnis K."/>
            <person name="Medlin L.K."/>
            <person name="Montsant A."/>
            <person name="Oudot-Le Secq M.P."/>
            <person name="Napoli C."/>
            <person name="Obornik M."/>
            <person name="Parker M.S."/>
            <person name="Petit J.L."/>
            <person name="Porcel B.M."/>
            <person name="Poulsen N."/>
            <person name="Robison M."/>
            <person name="Rychlewski L."/>
            <person name="Rynearson T.A."/>
            <person name="Schmutz J."/>
            <person name="Shapiro H."/>
            <person name="Siaut M."/>
            <person name="Stanley M."/>
            <person name="Sussman M.R."/>
            <person name="Taylor A.R."/>
            <person name="Vardi A."/>
            <person name="von Dassow P."/>
            <person name="Vyverman W."/>
            <person name="Willis A."/>
            <person name="Wyrwicz L.S."/>
            <person name="Rokhsar D.S."/>
            <person name="Weissenbach J."/>
            <person name="Armbrust E.V."/>
            <person name="Green B.R."/>
            <person name="Van de Peer Y."/>
            <person name="Grigoriev I.V."/>
        </authorList>
    </citation>
    <scope>NUCLEOTIDE SEQUENCE [LARGE SCALE GENOMIC DNA]</scope>
    <source>
        <strain evidence="2 3">CCMP1335</strain>
    </source>
</reference>
<dbReference type="STRING" id="35128.B8C3J7"/>
<dbReference type="PaxDb" id="35128-Thaps5666"/>
<dbReference type="GO" id="GO:0000470">
    <property type="term" value="P:maturation of LSU-rRNA"/>
    <property type="evidence" value="ECO:0000318"/>
    <property type="project" value="GO_Central"/>
</dbReference>
<feature type="compositionally biased region" description="Basic and acidic residues" evidence="1">
    <location>
        <begin position="369"/>
        <end position="387"/>
    </location>
</feature>
<proteinExistence type="predicted"/>
<accession>B8C3J7</accession>
<feature type="compositionally biased region" description="Acidic residues" evidence="1">
    <location>
        <begin position="391"/>
        <end position="407"/>
    </location>
</feature>
<name>B8C3J7_THAPS</name>
<feature type="compositionally biased region" description="Basic and acidic residues" evidence="1">
    <location>
        <begin position="483"/>
        <end position="495"/>
    </location>
</feature>
<feature type="region of interest" description="Disordered" evidence="1">
    <location>
        <begin position="1"/>
        <end position="49"/>
    </location>
</feature>
<dbReference type="GO" id="GO:0000460">
    <property type="term" value="P:maturation of 5.8S rRNA"/>
    <property type="evidence" value="ECO:0000318"/>
    <property type="project" value="GO_Central"/>
</dbReference>
<keyword evidence="3" id="KW-1185">Reference proteome</keyword>